<feature type="domain" description="HTH LytTR-type" evidence="1">
    <location>
        <begin position="109"/>
        <end position="213"/>
    </location>
</feature>
<sequence>MNVNAHTLVDVIGDLFSGETSLALSDTENYVYYRPSKRIDLKISAGDPVTRGTITYKALSTKQKVSEYIDRDVFGVPYYGMAVPYEIEGELAGCVTAIFPTLTSALSVVTVKENDRWIPLKFEQVLYIEAKAKKTFVVGEGHTGVHKYSLNEFDFFLPGSSFIRCHRSFIVNVNHIQEIYPDTHSTFLLKMSDDSMIPVSQTHSGYLRKLLGF</sequence>
<dbReference type="SMART" id="SM00850">
    <property type="entry name" value="LytTR"/>
    <property type="match status" value="1"/>
</dbReference>
<dbReference type="RefSeq" id="WP_076569460.1">
    <property type="nucleotide sequence ID" value="NZ_FNOS01000001.1"/>
</dbReference>
<dbReference type="PANTHER" id="PTHR37299:SF4">
    <property type="entry name" value="TRANSCRIPTIONAL REGULATOR"/>
    <property type="match status" value="1"/>
</dbReference>
<dbReference type="EMBL" id="FNOS01000001">
    <property type="protein sequence ID" value="SDX38539.1"/>
    <property type="molecule type" value="Genomic_DNA"/>
</dbReference>
<organism evidence="2 3">
    <name type="scientific">Salimicrobium album</name>
    <dbReference type="NCBI Taxonomy" id="50717"/>
    <lineage>
        <taxon>Bacteria</taxon>
        <taxon>Bacillati</taxon>
        <taxon>Bacillota</taxon>
        <taxon>Bacilli</taxon>
        <taxon>Bacillales</taxon>
        <taxon>Bacillaceae</taxon>
        <taxon>Salimicrobium</taxon>
    </lineage>
</organism>
<gene>
    <name evidence="2" type="ORF">SAMN04488081_0354</name>
</gene>
<dbReference type="Gene3D" id="2.40.50.40">
    <property type="match status" value="1"/>
</dbReference>
<evidence type="ECO:0000259" key="1">
    <source>
        <dbReference type="PROSITE" id="PS50930"/>
    </source>
</evidence>
<proteinExistence type="predicted"/>
<comment type="caution">
    <text evidence="2">The sequence shown here is derived from an EMBL/GenBank/DDBJ whole genome shotgun (WGS) entry which is preliminary data.</text>
</comment>
<dbReference type="PANTHER" id="PTHR37299">
    <property type="entry name" value="TRANSCRIPTIONAL REGULATOR-RELATED"/>
    <property type="match status" value="1"/>
</dbReference>
<dbReference type="InterPro" id="IPR007492">
    <property type="entry name" value="LytTR_DNA-bd_dom"/>
</dbReference>
<accession>A0A1H3BBX5</accession>
<dbReference type="PROSITE" id="PS50930">
    <property type="entry name" value="HTH_LYTTR"/>
    <property type="match status" value="1"/>
</dbReference>
<protein>
    <submittedName>
        <fullName evidence="2">Transcriptional regulator, LytTR family</fullName>
    </submittedName>
</protein>
<dbReference type="Pfam" id="PF04397">
    <property type="entry name" value="LytTR"/>
    <property type="match status" value="1"/>
</dbReference>
<dbReference type="Gene3D" id="2.20.25.10">
    <property type="match status" value="1"/>
</dbReference>
<evidence type="ECO:0000313" key="2">
    <source>
        <dbReference type="EMBL" id="SDX38539.1"/>
    </source>
</evidence>
<name>A0A1H3BBX5_9BACI</name>
<evidence type="ECO:0000313" key="3">
    <source>
        <dbReference type="Proteomes" id="UP000198647"/>
    </source>
</evidence>
<reference evidence="2 3" key="1">
    <citation type="submission" date="2016-10" db="EMBL/GenBank/DDBJ databases">
        <authorList>
            <person name="Varghese N."/>
            <person name="Submissions S."/>
        </authorList>
    </citation>
    <scope>NUCLEOTIDE SEQUENCE [LARGE SCALE GENOMIC DNA]</scope>
    <source>
        <strain evidence="2 3">DSM 20748</strain>
    </source>
</reference>
<keyword evidence="3" id="KW-1185">Reference proteome</keyword>
<dbReference type="Proteomes" id="UP000198647">
    <property type="component" value="Unassembled WGS sequence"/>
</dbReference>
<dbReference type="InterPro" id="IPR046947">
    <property type="entry name" value="LytR-like"/>
</dbReference>